<feature type="transmembrane region" description="Helical" evidence="7">
    <location>
        <begin position="12"/>
        <end position="35"/>
    </location>
</feature>
<dbReference type="InterPro" id="IPR001594">
    <property type="entry name" value="Palmitoyltrfase_DHHC"/>
</dbReference>
<comment type="domain">
    <text evidence="7">The DHHC domain is required for palmitoyltransferase activity.</text>
</comment>
<accession>A0A6P6S0R2</accession>
<dbReference type="EC" id="2.3.1.225" evidence="7"/>
<keyword evidence="2 7" id="KW-0808">Transferase</keyword>
<feature type="domain" description="Palmitoyltransferase DHHC" evidence="8">
    <location>
        <begin position="110"/>
        <end position="233"/>
    </location>
</feature>
<evidence type="ECO:0000256" key="6">
    <source>
        <dbReference type="ARBA" id="ARBA00023315"/>
    </source>
</evidence>
<evidence type="ECO:0000256" key="3">
    <source>
        <dbReference type="ARBA" id="ARBA00022692"/>
    </source>
</evidence>
<keyword evidence="9" id="KW-1185">Reference proteome</keyword>
<dbReference type="OrthoDB" id="331948at2759"/>
<comment type="catalytic activity">
    <reaction evidence="7">
        <text>L-cysteinyl-[protein] + hexadecanoyl-CoA = S-hexadecanoyl-L-cysteinyl-[protein] + CoA</text>
        <dbReference type="Rhea" id="RHEA:36683"/>
        <dbReference type="Rhea" id="RHEA-COMP:10131"/>
        <dbReference type="Rhea" id="RHEA-COMP:11032"/>
        <dbReference type="ChEBI" id="CHEBI:29950"/>
        <dbReference type="ChEBI" id="CHEBI:57287"/>
        <dbReference type="ChEBI" id="CHEBI:57379"/>
        <dbReference type="ChEBI" id="CHEBI:74151"/>
        <dbReference type="EC" id="2.3.1.225"/>
    </reaction>
</comment>
<evidence type="ECO:0000313" key="9">
    <source>
        <dbReference type="Proteomes" id="UP000515125"/>
    </source>
</evidence>
<organism evidence="9 10">
    <name type="scientific">Cyclospora cayetanensis</name>
    <dbReference type="NCBI Taxonomy" id="88456"/>
    <lineage>
        <taxon>Eukaryota</taxon>
        <taxon>Sar</taxon>
        <taxon>Alveolata</taxon>
        <taxon>Apicomplexa</taxon>
        <taxon>Conoidasida</taxon>
        <taxon>Coccidia</taxon>
        <taxon>Eucoccidiorida</taxon>
        <taxon>Eimeriorina</taxon>
        <taxon>Eimeriidae</taxon>
        <taxon>Cyclospora</taxon>
    </lineage>
</organism>
<name>A0A6P6S0R2_9EIME</name>
<dbReference type="GO" id="GO:0016020">
    <property type="term" value="C:membrane"/>
    <property type="evidence" value="ECO:0007669"/>
    <property type="project" value="UniProtKB-SubCell"/>
</dbReference>
<keyword evidence="6 7" id="KW-0012">Acyltransferase</keyword>
<feature type="transmembrane region" description="Helical" evidence="7">
    <location>
        <begin position="193"/>
        <end position="222"/>
    </location>
</feature>
<feature type="transmembrane region" description="Helical" evidence="7">
    <location>
        <begin position="55"/>
        <end position="77"/>
    </location>
</feature>
<evidence type="ECO:0000259" key="8">
    <source>
        <dbReference type="Pfam" id="PF01529"/>
    </source>
</evidence>
<dbReference type="AlphaFoldDB" id="A0A6P6S0R2"/>
<sequence length="279" mass="31910">MIETREHPGKRLARFLPMIVICSVMAILYTIYLLYHCLPMFQVEVPPEYRDHEAIATGALHFFTVHVGAAMVLWSFYKTYSTEPGRIPGTNEWQRQPPPNLIHERKRDGGARYCHKCSKYKPDRCHHSSNTGRCVLKMDHYCPWVANDVGFFNYKFFFLTLLYSGGTLTFVCTTMTTTVRASIGDSNISFEQVFFTLLGTALSFFLLAIVLPFCIFHCWLIATNCTTIEFCEKRRTGKDHPYDVGTAENFTHALGEQPLWWLLPVGGPSGNGIIFPRSR</sequence>
<dbReference type="Pfam" id="PF01529">
    <property type="entry name" value="DHHC"/>
    <property type="match status" value="1"/>
</dbReference>
<dbReference type="GeneID" id="113147424"/>
<keyword evidence="3 7" id="KW-0812">Transmembrane</keyword>
<reference evidence="10" key="1">
    <citation type="submission" date="2025-08" db="UniProtKB">
        <authorList>
            <consortium name="RefSeq"/>
        </authorList>
    </citation>
    <scope>IDENTIFICATION</scope>
</reference>
<comment type="similarity">
    <text evidence="7">Belongs to the DHHC palmitoyltransferase family.</text>
</comment>
<dbReference type="GO" id="GO:0019706">
    <property type="term" value="F:protein-cysteine S-palmitoyltransferase activity"/>
    <property type="evidence" value="ECO:0007669"/>
    <property type="project" value="UniProtKB-EC"/>
</dbReference>
<proteinExistence type="inferred from homology"/>
<keyword evidence="5 7" id="KW-0472">Membrane</keyword>
<dbReference type="RefSeq" id="XP_026193776.1">
    <property type="nucleotide sequence ID" value="XM_026337991.1"/>
</dbReference>
<dbReference type="Proteomes" id="UP000515125">
    <property type="component" value="Unplaced"/>
</dbReference>
<dbReference type="PROSITE" id="PS50216">
    <property type="entry name" value="DHHC"/>
    <property type="match status" value="1"/>
</dbReference>
<evidence type="ECO:0000256" key="2">
    <source>
        <dbReference type="ARBA" id="ARBA00022679"/>
    </source>
</evidence>
<gene>
    <name evidence="10" type="primary">LOC113147424</name>
</gene>
<dbReference type="InterPro" id="IPR039859">
    <property type="entry name" value="PFA4/ZDH16/20/ERF2-like"/>
</dbReference>
<keyword evidence="4 7" id="KW-1133">Transmembrane helix</keyword>
<dbReference type="PANTHER" id="PTHR12246">
    <property type="entry name" value="PALMITOYLTRANSFERASE ZDHHC16"/>
    <property type="match status" value="1"/>
</dbReference>
<protein>
    <recommendedName>
        <fullName evidence="7">Palmitoyltransferase</fullName>
        <ecNumber evidence="7">2.3.1.225</ecNumber>
    </recommendedName>
</protein>
<evidence type="ECO:0000256" key="5">
    <source>
        <dbReference type="ARBA" id="ARBA00023136"/>
    </source>
</evidence>
<evidence type="ECO:0000256" key="7">
    <source>
        <dbReference type="RuleBase" id="RU079119"/>
    </source>
</evidence>
<evidence type="ECO:0000313" key="10">
    <source>
        <dbReference type="RefSeq" id="XP_026193776.1"/>
    </source>
</evidence>
<comment type="subcellular location">
    <subcellularLocation>
        <location evidence="1">Membrane</location>
        <topology evidence="1">Multi-pass membrane protein</topology>
    </subcellularLocation>
</comment>
<evidence type="ECO:0000256" key="4">
    <source>
        <dbReference type="ARBA" id="ARBA00022989"/>
    </source>
</evidence>
<evidence type="ECO:0000256" key="1">
    <source>
        <dbReference type="ARBA" id="ARBA00004141"/>
    </source>
</evidence>